<name>A0A0E9MK28_9SPHN</name>
<evidence type="ECO:0008006" key="5">
    <source>
        <dbReference type="Google" id="ProtNLM"/>
    </source>
</evidence>
<evidence type="ECO:0000313" key="4">
    <source>
        <dbReference type="Proteomes" id="UP000033202"/>
    </source>
</evidence>
<keyword evidence="4" id="KW-1185">Reference proteome</keyword>
<proteinExistence type="predicted"/>
<dbReference type="PANTHER" id="PTHR12049">
    <property type="entry name" value="PROTEIN ARGININE METHYLTRANSFERASE NDUFAF7, MITOCHONDRIAL"/>
    <property type="match status" value="1"/>
</dbReference>
<accession>A0A0E9MK28</accession>
<reference evidence="3 4" key="1">
    <citation type="submission" date="2015-04" db="EMBL/GenBank/DDBJ databases">
        <title>Whole genome shotgun sequence of Sphingomonas changbaiensis NBRC 104936.</title>
        <authorList>
            <person name="Katano-Makiyama Y."/>
            <person name="Hosoyama A."/>
            <person name="Hashimoto M."/>
            <person name="Noguchi M."/>
            <person name="Tsuchikane K."/>
            <person name="Ohji S."/>
            <person name="Yamazoe A."/>
            <person name="Ichikawa N."/>
            <person name="Kimura A."/>
            <person name="Fujita N."/>
        </authorList>
    </citation>
    <scope>NUCLEOTIDE SEQUENCE [LARGE SCALE GENOMIC DNA]</scope>
    <source>
        <strain evidence="3 4">NBRC 104936</strain>
    </source>
</reference>
<evidence type="ECO:0000256" key="2">
    <source>
        <dbReference type="ARBA" id="ARBA00022679"/>
    </source>
</evidence>
<dbReference type="Proteomes" id="UP000033202">
    <property type="component" value="Unassembled WGS sequence"/>
</dbReference>
<dbReference type="AlphaFoldDB" id="A0A0E9MK28"/>
<gene>
    <name evidence="3" type="ORF">SCH01S_09_00090</name>
</gene>
<dbReference type="STRING" id="1219043.SCH01S_09_00090"/>
<keyword evidence="2" id="KW-0808">Transferase</keyword>
<sequence length="351" mass="37062">MSSSPLTCTDALAAAIVVNGPIPVAHFMAAANRHYYATRDPLGATGDFTTAPEISQMFGELIGLWLADLWSRAGKPDVHYVELGPGRGTLAADALRAMKSAGLAPPVHLVETSPTLRDRQRERVPGAVFHDGIETLPEDRPLLIVANEFFDALPVRQLVRTSNGWRERHIGWSPPLFVPVASGPELDAILPDPLRKAPVGSIVETSPASAAIARQLGGRLAAQGGAALIVDYGYEGPAIGDTLQAVRGHAYANPFEEPGERDLTAHVDFATLAEAARAEGARSFGPVGQGALLEALGIRARAERLSRTAPERGGEIDAAVARLTSPDAMGTLFKALALTGRDWPEPAGFGE</sequence>
<dbReference type="EMBL" id="BBWU01000009">
    <property type="protein sequence ID" value="GAO38162.1"/>
    <property type="molecule type" value="Genomic_DNA"/>
</dbReference>
<dbReference type="InterPro" id="IPR029063">
    <property type="entry name" value="SAM-dependent_MTases_sf"/>
</dbReference>
<dbReference type="SUPFAM" id="SSF53335">
    <property type="entry name" value="S-adenosyl-L-methionine-dependent methyltransferases"/>
    <property type="match status" value="1"/>
</dbReference>
<organism evidence="3 4">
    <name type="scientific">Sphingomonas changbaiensis NBRC 104936</name>
    <dbReference type="NCBI Taxonomy" id="1219043"/>
    <lineage>
        <taxon>Bacteria</taxon>
        <taxon>Pseudomonadati</taxon>
        <taxon>Pseudomonadota</taxon>
        <taxon>Alphaproteobacteria</taxon>
        <taxon>Sphingomonadales</taxon>
        <taxon>Sphingomonadaceae</taxon>
        <taxon>Sphingomonas</taxon>
    </lineage>
</organism>
<comment type="caution">
    <text evidence="3">The sequence shown here is derived from an EMBL/GenBank/DDBJ whole genome shotgun (WGS) entry which is preliminary data.</text>
</comment>
<dbReference type="InterPro" id="IPR038375">
    <property type="entry name" value="NDUFAF7_sf"/>
</dbReference>
<evidence type="ECO:0000256" key="1">
    <source>
        <dbReference type="ARBA" id="ARBA00022603"/>
    </source>
</evidence>
<dbReference type="Pfam" id="PF02636">
    <property type="entry name" value="Methyltransf_28"/>
    <property type="match status" value="1"/>
</dbReference>
<dbReference type="PANTHER" id="PTHR12049:SF7">
    <property type="entry name" value="PROTEIN ARGININE METHYLTRANSFERASE NDUFAF7, MITOCHONDRIAL"/>
    <property type="match status" value="1"/>
</dbReference>
<dbReference type="GO" id="GO:0035243">
    <property type="term" value="F:protein-arginine omega-N symmetric methyltransferase activity"/>
    <property type="evidence" value="ECO:0007669"/>
    <property type="project" value="TreeGrafter"/>
</dbReference>
<evidence type="ECO:0000313" key="3">
    <source>
        <dbReference type="EMBL" id="GAO38162.1"/>
    </source>
</evidence>
<dbReference type="GO" id="GO:0032259">
    <property type="term" value="P:methylation"/>
    <property type="evidence" value="ECO:0007669"/>
    <property type="project" value="UniProtKB-KW"/>
</dbReference>
<dbReference type="InterPro" id="IPR003788">
    <property type="entry name" value="NDUFAF7"/>
</dbReference>
<dbReference type="Gene3D" id="3.40.50.12710">
    <property type="match status" value="1"/>
</dbReference>
<keyword evidence="1" id="KW-0489">Methyltransferase</keyword>
<protein>
    <recommendedName>
        <fullName evidence="5">Methyltransferase</fullName>
    </recommendedName>
</protein>